<dbReference type="EMBL" id="MK327938">
    <property type="protein sequence ID" value="QBO63963.1"/>
    <property type="molecule type" value="Genomic_DNA"/>
</dbReference>
<dbReference type="Proteomes" id="UP000294673">
    <property type="component" value="Segment"/>
</dbReference>
<name>A0A482GH39_BPGOS</name>
<evidence type="ECO:0000313" key="1">
    <source>
        <dbReference type="EMBL" id="QBO63963.1"/>
    </source>
</evidence>
<sequence length="136" mass="15584">MNHSDSVIAMITPHLLRNLPAPNVKTKNHNRLLGLYRDWRDSEGLTRIANIDAAYDAFRDEHDENGNLKPIAAQLRKDVNDDEVHDLRICEEVATKTARGLMLLELFGEQGRTELQSELIACFEDTLLEFKDRPPF</sequence>
<organism evidence="1 2">
    <name type="scientific">Escherichia phage vB_EcoM_Goslar</name>
    <dbReference type="NCBI Taxonomy" id="2502409"/>
    <lineage>
        <taxon>Viruses</taxon>
        <taxon>Duplodnaviria</taxon>
        <taxon>Heunggongvirae</taxon>
        <taxon>Uroviricota</taxon>
        <taxon>Caudoviricetes</taxon>
        <taxon>Chimalliviridae</taxon>
        <taxon>Goslarvirus</taxon>
        <taxon>Goslarvirus goslar</taxon>
    </lineage>
</organism>
<gene>
    <name evidence="1" type="ORF">Goslar_00170</name>
</gene>
<keyword evidence="2" id="KW-1185">Reference proteome</keyword>
<protein>
    <submittedName>
        <fullName evidence="1">Uncharacterized protein</fullName>
    </submittedName>
</protein>
<proteinExistence type="predicted"/>
<accession>A0A482GH39</accession>
<evidence type="ECO:0000313" key="2">
    <source>
        <dbReference type="Proteomes" id="UP000294673"/>
    </source>
</evidence>
<organismHost>
    <name type="scientific">Escherichia coli</name>
    <dbReference type="NCBI Taxonomy" id="562"/>
</organismHost>
<reference evidence="1 2" key="1">
    <citation type="submission" date="2018-12" db="EMBL/GenBank/DDBJ databases">
        <title>Still something new to discover - new insights into E. coli phage diversity and taxonomy.</title>
        <authorList>
            <person name="Korf I.H.E."/>
            <person name="Adriaennsens E."/>
            <person name="Dreiseikelmann B."/>
            <person name="Kropinski A."/>
            <person name="Nimtz M."/>
            <person name="Meier-Kolthoff J.P."/>
            <person name="Rohde M."/>
            <person name="van Raaij M."/>
            <person name="Wittmann J."/>
        </authorList>
    </citation>
    <scope>NUCLEOTIDE SEQUENCE [LARGE SCALE GENOMIC DNA]</scope>
</reference>